<keyword evidence="3" id="KW-0862">Zinc</keyword>
<evidence type="ECO:0000259" key="5">
    <source>
        <dbReference type="PROSITE" id="PS50865"/>
    </source>
</evidence>
<organism evidence="6">
    <name type="scientific">Bactrocera latifrons</name>
    <name type="common">Malaysian fruit fly</name>
    <name type="synonym">Chaetodacus latifrons</name>
    <dbReference type="NCBI Taxonomy" id="174628"/>
    <lineage>
        <taxon>Eukaryota</taxon>
        <taxon>Metazoa</taxon>
        <taxon>Ecdysozoa</taxon>
        <taxon>Arthropoda</taxon>
        <taxon>Hexapoda</taxon>
        <taxon>Insecta</taxon>
        <taxon>Pterygota</taxon>
        <taxon>Neoptera</taxon>
        <taxon>Endopterygota</taxon>
        <taxon>Diptera</taxon>
        <taxon>Brachycera</taxon>
        <taxon>Muscomorpha</taxon>
        <taxon>Tephritoidea</taxon>
        <taxon>Tephritidae</taxon>
        <taxon>Bactrocera</taxon>
        <taxon>Bactrocera</taxon>
    </lineage>
</organism>
<dbReference type="PANTHER" id="PTHR28069">
    <property type="entry name" value="GH20023P"/>
    <property type="match status" value="1"/>
</dbReference>
<evidence type="ECO:0000256" key="1">
    <source>
        <dbReference type="ARBA" id="ARBA00022723"/>
    </source>
</evidence>
<gene>
    <name evidence="6" type="ORF">c0_g1_i2</name>
</gene>
<keyword evidence="1" id="KW-0479">Metal-binding</keyword>
<dbReference type="InterPro" id="IPR046824">
    <property type="entry name" value="Mss51-like_C"/>
</dbReference>
<dbReference type="Gene3D" id="6.10.140.2220">
    <property type="match status" value="2"/>
</dbReference>
<dbReference type="OrthoDB" id="5282002at2759"/>
<reference evidence="6" key="1">
    <citation type="submission" date="2015-06" db="EMBL/GenBank/DDBJ databases">
        <authorList>
            <person name="Hoefler B.C."/>
            <person name="Straight P.D."/>
        </authorList>
    </citation>
    <scope>NUCLEOTIDE SEQUENCE</scope>
</reference>
<dbReference type="PANTHER" id="PTHR28069:SF2">
    <property type="entry name" value="GH20023P"/>
    <property type="match status" value="1"/>
</dbReference>
<evidence type="ECO:0000256" key="2">
    <source>
        <dbReference type="ARBA" id="ARBA00022771"/>
    </source>
</evidence>
<dbReference type="AlphaFoldDB" id="A0A0K8UEX0"/>
<dbReference type="InterPro" id="IPR002893">
    <property type="entry name" value="Znf_MYND"/>
</dbReference>
<dbReference type="SUPFAM" id="SSF144232">
    <property type="entry name" value="HIT/MYND zinc finger-like"/>
    <property type="match status" value="2"/>
</dbReference>
<dbReference type="Pfam" id="PF01753">
    <property type="entry name" value="zf-MYND"/>
    <property type="match status" value="2"/>
</dbReference>
<evidence type="ECO:0000313" key="6">
    <source>
        <dbReference type="EMBL" id="JAI25189.1"/>
    </source>
</evidence>
<dbReference type="Pfam" id="PF20179">
    <property type="entry name" value="MSS51_C"/>
    <property type="match status" value="1"/>
</dbReference>
<keyword evidence="2 4" id="KW-0863">Zinc-finger</keyword>
<sequence>MGYDMCSNRCCNVCLLIELDKQVRGALPSKKPLTTRLQKCSGCQLVLYCSQQHQRLDWPLHREFCRGIRKIMNTYNIKHPFLLSGQPHNIFTMERAILQVKYLLKTLLKRKLEFHEEELTSFPAHCEVCYSFEGLRSCNRCFGTSYCSSQHAAEDLERHKKRCNQLQIYYCPYKVQPRIYPDNLLGELRKRVPDLLKTDITGAIECVFSKKLPAKPTASMENYQTFAAVGDFSCIGTILFALQFIDVDTVNAKKFVIFILGATVEQDFWFLQIHTKWFFLQYPNFTRLELYFIGPDVLGAAKRECTFNYKGADRTVLYVSHRMLFQDFAKNNSIKPSIICIFNCGFSEHAPETIEEQKEQSLLGVPGDSCASKDTWSGGILQLIKSHNTPIIFTSLTRVEADLDFSAVKRVALRNGIEMRIERIFDVKVNPYRDIRPLRNWQRENDDDIFYRNGYVQGFITHLME</sequence>
<accession>A0A0K8UEX0</accession>
<feature type="domain" description="MYND-type" evidence="5">
    <location>
        <begin position="11"/>
        <end position="65"/>
    </location>
</feature>
<dbReference type="PROSITE" id="PS50865">
    <property type="entry name" value="ZF_MYND_2"/>
    <property type="match status" value="1"/>
</dbReference>
<dbReference type="GO" id="GO:0008270">
    <property type="term" value="F:zinc ion binding"/>
    <property type="evidence" value="ECO:0007669"/>
    <property type="project" value="UniProtKB-KW"/>
</dbReference>
<protein>
    <recommendedName>
        <fullName evidence="5">MYND-type domain-containing protein</fullName>
    </recommendedName>
</protein>
<evidence type="ECO:0000256" key="4">
    <source>
        <dbReference type="PROSITE-ProRule" id="PRU00134"/>
    </source>
</evidence>
<evidence type="ECO:0000256" key="3">
    <source>
        <dbReference type="ARBA" id="ARBA00022833"/>
    </source>
</evidence>
<proteinExistence type="predicted"/>
<name>A0A0K8UEX0_BACLA</name>
<dbReference type="EMBL" id="GDHF01027125">
    <property type="protein sequence ID" value="JAI25189.1"/>
    <property type="molecule type" value="Transcribed_RNA"/>
</dbReference>